<evidence type="ECO:0000313" key="5">
    <source>
        <dbReference type="EMBL" id="DAB37452.1"/>
    </source>
</evidence>
<dbReference type="InterPro" id="IPR004300">
    <property type="entry name" value="Glyco_hydro_57_N"/>
</dbReference>
<dbReference type="GO" id="GO:0005975">
    <property type="term" value="P:carbohydrate metabolic process"/>
    <property type="evidence" value="ECO:0007669"/>
    <property type="project" value="InterPro"/>
</dbReference>
<dbReference type="GO" id="GO:0016787">
    <property type="term" value="F:hydrolase activity"/>
    <property type="evidence" value="ECO:0007669"/>
    <property type="project" value="UniProtKB-KW"/>
</dbReference>
<gene>
    <name evidence="5" type="ORF">CFH83_11055</name>
</gene>
<name>A0A2D3W7X6_9BACT</name>
<comment type="caution">
    <text evidence="5">The sequence shown here is derived from an EMBL/GenBank/DDBJ whole genome shotgun (WGS) entry which is preliminary data.</text>
</comment>
<reference evidence="5 6" key="1">
    <citation type="journal article" date="2017" name="Front. Microbiol.">
        <title>Comparative Genomic Analysis of the Class Epsilonproteobacteria and Proposed Reclassification to Epsilonbacteraeota (phyl. nov.).</title>
        <authorList>
            <person name="Waite D.W."/>
            <person name="Vanwonterghem I."/>
            <person name="Rinke C."/>
            <person name="Parks D.H."/>
            <person name="Zhang Y."/>
            <person name="Takai K."/>
            <person name="Sievert S.M."/>
            <person name="Simon J."/>
            <person name="Campbell B.J."/>
            <person name="Hanson T.E."/>
            <person name="Woyke T."/>
            <person name="Klotz M.G."/>
            <person name="Hugenholtz P."/>
        </authorList>
    </citation>
    <scope>NUCLEOTIDE SEQUENCE [LARGE SCALE GENOMIC DNA]</scope>
    <source>
        <strain evidence="5">UBA12443</strain>
    </source>
</reference>
<protein>
    <submittedName>
        <fullName evidence="5">Glycoside hydrolase</fullName>
    </submittedName>
</protein>
<dbReference type="SUPFAM" id="SSF88713">
    <property type="entry name" value="Glycoside hydrolase/deacetylase"/>
    <property type="match status" value="1"/>
</dbReference>
<dbReference type="InterPro" id="IPR027291">
    <property type="entry name" value="Glyco_hydro_38_N_sf"/>
</dbReference>
<dbReference type="CDD" id="cd10796">
    <property type="entry name" value="GH57N_APU"/>
    <property type="match status" value="1"/>
</dbReference>
<accession>A0A2D3W7X6</accession>
<dbReference type="InterPro" id="IPR011330">
    <property type="entry name" value="Glyco_hydro/deAcase_b/a-brl"/>
</dbReference>
<dbReference type="Pfam" id="PF03065">
    <property type="entry name" value="Glyco_hydro_57"/>
    <property type="match status" value="1"/>
</dbReference>
<evidence type="ECO:0000256" key="2">
    <source>
        <dbReference type="ARBA" id="ARBA00023277"/>
    </source>
</evidence>
<evidence type="ECO:0000259" key="4">
    <source>
        <dbReference type="Pfam" id="PF03065"/>
    </source>
</evidence>
<evidence type="ECO:0000256" key="1">
    <source>
        <dbReference type="ARBA" id="ARBA00006821"/>
    </source>
</evidence>
<sequence>MDKSPLTLSFFWHMHQPDYRGSDGIMTMPWVFLHAIKDYYEMPWLVSRYTHIKATFNLTATLMEQLELYTDPLKYDYFLSLWDKHPSALDTSSRQWLIKICKSTQFETMVRPLRRYEHLYPQSEYSDDELIDLEVLFLLAWCGNYLRSENRVVKELLQRGEGFSQHDKERLLDALCSFIHTIIPFYALLQQEGRISVSTTPYYHPILPLLIDMENASLANSHTVLPQRSISLLEDARKHIERSIALYKKHFKKKPTGFWPAEGAVDTKSVALYREYGVEWIATDEAILFHSLGDESRKNLYKTYRFDGVTMGFRDHGLSDLIGFTYRFKGAEDAVNHFIHSLGSIYNEQSNPSVFVIVDGENAWEFYENNGFDFFNALYSRLEATEWCKSTTMDEMAKGKNPIELETLHPGSWIHGTFDTWSGHPQKNRAWELIFQTRRDTENFRGVVSDETVRKIEEHFLASECSDWFWWYGDDHVSDFAEEFDLLFRNHLIAIYELMGIAPPANLYQPIVAMADSAPFWIKPQSPLTPIIDGKYNSFFEWLGCGSMDERKLYSTMDRVRGPIDIFYYGHDKKAIYVAFEGDISKIDRHNLKLLVIVEESSEQYEFDLERVTSAENDLIAIDERLEIALSRLHFGAMRLFHLRFELVNGSKIVQTLPGNGALCIDLDEHYAANWFV</sequence>
<dbReference type="Proteomes" id="UP000228859">
    <property type="component" value="Unassembled WGS sequence"/>
</dbReference>
<dbReference type="AlphaFoldDB" id="A0A2D3W7X6"/>
<evidence type="ECO:0000313" key="6">
    <source>
        <dbReference type="Proteomes" id="UP000228859"/>
    </source>
</evidence>
<dbReference type="Gene3D" id="3.20.110.10">
    <property type="entry name" value="Glycoside hydrolase 38, N terminal domain"/>
    <property type="match status" value="1"/>
</dbReference>
<keyword evidence="2 3" id="KW-0119">Carbohydrate metabolism</keyword>
<organism evidence="5 6">
    <name type="scientific">Sulfuricurvum kujiense</name>
    <dbReference type="NCBI Taxonomy" id="148813"/>
    <lineage>
        <taxon>Bacteria</taxon>
        <taxon>Pseudomonadati</taxon>
        <taxon>Campylobacterota</taxon>
        <taxon>Epsilonproteobacteria</taxon>
        <taxon>Campylobacterales</taxon>
        <taxon>Sulfurimonadaceae</taxon>
        <taxon>Sulfuricurvum</taxon>
    </lineage>
</organism>
<keyword evidence="5" id="KW-0378">Hydrolase</keyword>
<dbReference type="PANTHER" id="PTHR36306">
    <property type="entry name" value="ALPHA-AMYLASE-RELATED-RELATED"/>
    <property type="match status" value="1"/>
</dbReference>
<comment type="similarity">
    <text evidence="1 3">Belongs to the glycosyl hydrolase 57 family.</text>
</comment>
<dbReference type="EMBL" id="DLUI01000160">
    <property type="protein sequence ID" value="DAB37452.1"/>
    <property type="molecule type" value="Genomic_DNA"/>
</dbReference>
<dbReference type="InterPro" id="IPR052046">
    <property type="entry name" value="GH57_Enzymes"/>
</dbReference>
<proteinExistence type="inferred from homology"/>
<dbReference type="PANTHER" id="PTHR36306:SF1">
    <property type="entry name" value="ALPHA-AMYLASE-RELATED"/>
    <property type="match status" value="1"/>
</dbReference>
<evidence type="ECO:0000256" key="3">
    <source>
        <dbReference type="RuleBase" id="RU361196"/>
    </source>
</evidence>
<feature type="domain" description="Glycoside hydrolase family 57 N-terminal" evidence="4">
    <location>
        <begin position="9"/>
        <end position="399"/>
    </location>
</feature>